<dbReference type="Gene3D" id="1.25.40.10">
    <property type="entry name" value="Tetratricopeptide repeat domain"/>
    <property type="match status" value="3"/>
</dbReference>
<evidence type="ECO:0000259" key="13">
    <source>
        <dbReference type="Pfam" id="PF08492"/>
    </source>
</evidence>
<dbReference type="Pfam" id="PF13181">
    <property type="entry name" value="TPR_8"/>
    <property type="match status" value="1"/>
</dbReference>
<dbReference type="GO" id="GO:0043022">
    <property type="term" value="F:ribosome binding"/>
    <property type="evidence" value="ECO:0007669"/>
    <property type="project" value="TreeGrafter"/>
</dbReference>
<organism evidence="14 15">
    <name type="scientific">Stichopus japonicus</name>
    <name type="common">Sea cucumber</name>
    <dbReference type="NCBI Taxonomy" id="307972"/>
    <lineage>
        <taxon>Eukaryota</taxon>
        <taxon>Metazoa</taxon>
        <taxon>Echinodermata</taxon>
        <taxon>Eleutherozoa</taxon>
        <taxon>Echinozoa</taxon>
        <taxon>Holothuroidea</taxon>
        <taxon>Aspidochirotacea</taxon>
        <taxon>Aspidochirotida</taxon>
        <taxon>Stichopodidae</taxon>
        <taxon>Apostichopus</taxon>
    </lineage>
</organism>
<evidence type="ECO:0000256" key="11">
    <source>
        <dbReference type="PIRNR" id="PIRNR038922"/>
    </source>
</evidence>
<evidence type="ECO:0000256" key="10">
    <source>
        <dbReference type="ARBA" id="ARBA00023274"/>
    </source>
</evidence>
<evidence type="ECO:0000256" key="6">
    <source>
        <dbReference type="ARBA" id="ARBA00022737"/>
    </source>
</evidence>
<sequence>MPYPWHLKIYICANIPSKQGIFLSCCVSVLKLNREDAVAFKCKIVCLIHQSDFAQAIKEIANNPNLASDLMFEKAYCQYRLNKVPESLKTLRNITEPDDKVKELLGQVLYRLEEYSECLDIYKDLIKNSSDDFDEERGTNLSAVLAALQLWNAQESEDPGLSEENYELSFNKASLLAGKGKFKEALEELDHAEELCKEGLDEEDDEEAELGIIRVQRGYVLQLMGKTDKAMALYNQVVKARPSDIGLLAVASNNIISLNKDQNVFDSKKKIRATQVAGLDNKVTKHQQNILSYNRCLFYLYTNQFENCRKQLKKLKGEDGDTLVMIEAALFTREKRIEKAIETLQDYISKENASIRVKLSLAQLFLSQGHVNKACDVLQALGDDQYAPGVVSTLVALYTNMDDVDSALKVLDGAVSWYKTQGANPDDIKTLAQLISAYSKFDPKRAQELSQELPPVKELSGNIDVDALETTPLSVTTRQLKKGATVPATEEKVTGGPAAPETEQKKRKKKRKAKLPKNYDPSATPDPERWQPMRERAAFRTRKRYKKQTGVGKGTQGATSGASEMDASGPGSPKPGSNSSSNPASPAIKAASTPSTKASSAAARKKQSKKKKKGGW</sequence>
<evidence type="ECO:0000313" key="15">
    <source>
        <dbReference type="Proteomes" id="UP000230750"/>
    </source>
</evidence>
<evidence type="ECO:0000256" key="8">
    <source>
        <dbReference type="ARBA" id="ARBA00022824"/>
    </source>
</evidence>
<dbReference type="PANTHER" id="PTHR14094:SF9">
    <property type="entry name" value="SIGNAL RECOGNITION PARTICLE SUBUNIT SRP72"/>
    <property type="match status" value="1"/>
</dbReference>
<dbReference type="Pfam" id="PF17004">
    <property type="entry name" value="SRP_TPR_like"/>
    <property type="match status" value="1"/>
</dbReference>
<accession>A0A2G8KM69</accession>
<dbReference type="FunFam" id="1.25.40.10:FF:000062">
    <property type="entry name" value="Signal recognition particle subunit SRP72"/>
    <property type="match status" value="1"/>
</dbReference>
<feature type="compositionally biased region" description="Basic and acidic residues" evidence="12">
    <location>
        <begin position="526"/>
        <end position="538"/>
    </location>
</feature>
<evidence type="ECO:0000256" key="1">
    <source>
        <dbReference type="ARBA" id="ARBA00004240"/>
    </source>
</evidence>
<dbReference type="GO" id="GO:0034044">
    <property type="term" value="C:exomer complex"/>
    <property type="evidence" value="ECO:0007669"/>
    <property type="project" value="UniProtKB-ARBA"/>
</dbReference>
<dbReference type="AlphaFoldDB" id="A0A2G8KM69"/>
<dbReference type="EMBL" id="MRZV01000485">
    <property type="protein sequence ID" value="PIK49038.1"/>
    <property type="molecule type" value="Genomic_DNA"/>
</dbReference>
<name>A0A2G8KM69_STIJA</name>
<evidence type="ECO:0000256" key="12">
    <source>
        <dbReference type="SAM" id="MobiDB-lite"/>
    </source>
</evidence>
<protein>
    <recommendedName>
        <fullName evidence="4 11">Signal recognition particle subunit SRP72</fullName>
    </recommendedName>
</protein>
<dbReference type="GO" id="GO:0006614">
    <property type="term" value="P:SRP-dependent cotranslational protein targeting to membrane"/>
    <property type="evidence" value="ECO:0007669"/>
    <property type="project" value="UniProtKB-UniRule"/>
</dbReference>
<evidence type="ECO:0000256" key="5">
    <source>
        <dbReference type="ARBA" id="ARBA00022490"/>
    </source>
</evidence>
<feature type="region of interest" description="Disordered" evidence="12">
    <location>
        <begin position="478"/>
        <end position="616"/>
    </location>
</feature>
<dbReference type="InterPro" id="IPR015374">
    <property type="entry name" value="ChAPs"/>
</dbReference>
<keyword evidence="15" id="KW-1185">Reference proteome</keyword>
<keyword evidence="7" id="KW-0802">TPR repeat</keyword>
<gene>
    <name evidence="14" type="ORF">BSL78_14082</name>
</gene>
<feature type="domain" description="Signal recognition particle SRP72 subunit RNA-binding" evidence="13">
    <location>
        <begin position="498"/>
        <end position="540"/>
    </location>
</feature>
<dbReference type="GO" id="GO:0005783">
    <property type="term" value="C:endoplasmic reticulum"/>
    <property type="evidence" value="ECO:0007669"/>
    <property type="project" value="UniProtKB-SubCell"/>
</dbReference>
<proteinExistence type="inferred from homology"/>
<dbReference type="InterPro" id="IPR011990">
    <property type="entry name" value="TPR-like_helical_dom_sf"/>
</dbReference>
<dbReference type="OrthoDB" id="5421607at2759"/>
<dbReference type="PIRSF" id="PIRSF038922">
    <property type="entry name" value="SRP72"/>
    <property type="match status" value="1"/>
</dbReference>
<evidence type="ECO:0000256" key="9">
    <source>
        <dbReference type="ARBA" id="ARBA00023135"/>
    </source>
</evidence>
<comment type="function">
    <text evidence="11">Component of the signal recognition particle (SRP) complex, a ribonucleoprotein complex that mediates the cotranslational targeting of secretory and membrane proteins to the endoplasmic reticulum (ER).</text>
</comment>
<dbReference type="Pfam" id="PF08492">
    <property type="entry name" value="SRP72"/>
    <property type="match status" value="1"/>
</dbReference>
<keyword evidence="6" id="KW-0677">Repeat</keyword>
<dbReference type="SUPFAM" id="SSF48452">
    <property type="entry name" value="TPR-like"/>
    <property type="match status" value="2"/>
</dbReference>
<feature type="compositionally biased region" description="Basic residues" evidence="12">
    <location>
        <begin position="505"/>
        <end position="515"/>
    </location>
</feature>
<reference evidence="14 15" key="1">
    <citation type="journal article" date="2017" name="PLoS Biol.">
        <title>The sea cucumber genome provides insights into morphological evolution and visceral regeneration.</title>
        <authorList>
            <person name="Zhang X."/>
            <person name="Sun L."/>
            <person name="Yuan J."/>
            <person name="Sun Y."/>
            <person name="Gao Y."/>
            <person name="Zhang L."/>
            <person name="Li S."/>
            <person name="Dai H."/>
            <person name="Hamel J.F."/>
            <person name="Liu C."/>
            <person name="Yu Y."/>
            <person name="Liu S."/>
            <person name="Lin W."/>
            <person name="Guo K."/>
            <person name="Jin S."/>
            <person name="Xu P."/>
            <person name="Storey K.B."/>
            <person name="Huan P."/>
            <person name="Zhang T."/>
            <person name="Zhou Y."/>
            <person name="Zhang J."/>
            <person name="Lin C."/>
            <person name="Li X."/>
            <person name="Xing L."/>
            <person name="Huo D."/>
            <person name="Sun M."/>
            <person name="Wang L."/>
            <person name="Mercier A."/>
            <person name="Li F."/>
            <person name="Yang H."/>
            <person name="Xiang J."/>
        </authorList>
    </citation>
    <scope>NUCLEOTIDE SEQUENCE [LARGE SCALE GENOMIC DNA]</scope>
    <source>
        <strain evidence="14">Shaxun</strain>
        <tissue evidence="14">Muscle</tissue>
    </source>
</reference>
<evidence type="ECO:0000256" key="7">
    <source>
        <dbReference type="ARBA" id="ARBA00022803"/>
    </source>
</evidence>
<dbReference type="SMART" id="SM00028">
    <property type="entry name" value="TPR"/>
    <property type="match status" value="3"/>
</dbReference>
<dbReference type="PANTHER" id="PTHR14094">
    <property type="entry name" value="SIGNAL RECOGNITION PARTICLE 72"/>
    <property type="match status" value="1"/>
</dbReference>
<keyword evidence="10 11" id="KW-0687">Ribonucleoprotein</keyword>
<feature type="compositionally biased region" description="Basic residues" evidence="12">
    <location>
        <begin position="603"/>
        <end position="616"/>
    </location>
</feature>
<evidence type="ECO:0000256" key="2">
    <source>
        <dbReference type="ARBA" id="ARBA00004496"/>
    </source>
</evidence>
<dbReference type="GO" id="GO:0008312">
    <property type="term" value="F:7S RNA binding"/>
    <property type="evidence" value="ECO:0007669"/>
    <property type="project" value="InterPro"/>
</dbReference>
<dbReference type="Pfam" id="PF09295">
    <property type="entry name" value="ChAPs"/>
    <property type="match status" value="1"/>
</dbReference>
<comment type="subcellular location">
    <subcellularLocation>
        <location evidence="2 11">Cytoplasm</location>
    </subcellularLocation>
    <subcellularLocation>
        <location evidence="1">Endoplasmic reticulum</location>
    </subcellularLocation>
</comment>
<keyword evidence="8" id="KW-0256">Endoplasmic reticulum</keyword>
<dbReference type="InterPro" id="IPR031545">
    <property type="entry name" value="SRP72_TPR-like"/>
</dbReference>
<feature type="compositionally biased region" description="Low complexity" evidence="12">
    <location>
        <begin position="567"/>
        <end position="602"/>
    </location>
</feature>
<dbReference type="GO" id="GO:0005786">
    <property type="term" value="C:signal recognition particle, endoplasmic reticulum targeting"/>
    <property type="evidence" value="ECO:0007669"/>
    <property type="project" value="UniProtKB-UniRule"/>
</dbReference>
<dbReference type="Proteomes" id="UP000230750">
    <property type="component" value="Unassembled WGS sequence"/>
</dbReference>
<dbReference type="GO" id="GO:0006893">
    <property type="term" value="P:Golgi to plasma membrane transport"/>
    <property type="evidence" value="ECO:0007669"/>
    <property type="project" value="UniProtKB-ARBA"/>
</dbReference>
<keyword evidence="9 11" id="KW-0733">Signal recognition particle</keyword>
<dbReference type="InterPro" id="IPR026270">
    <property type="entry name" value="SRP72"/>
</dbReference>
<comment type="caution">
    <text evidence="14">The sequence shown here is derived from an EMBL/GenBank/DDBJ whole genome shotgun (WGS) entry which is preliminary data.</text>
</comment>
<comment type="similarity">
    <text evidence="3 11">Belongs to the SRP72 family.</text>
</comment>
<dbReference type="InterPro" id="IPR019734">
    <property type="entry name" value="TPR_rpt"/>
</dbReference>
<evidence type="ECO:0000256" key="3">
    <source>
        <dbReference type="ARBA" id="ARBA00007676"/>
    </source>
</evidence>
<evidence type="ECO:0000313" key="14">
    <source>
        <dbReference type="EMBL" id="PIK49038.1"/>
    </source>
</evidence>
<dbReference type="InterPro" id="IPR013699">
    <property type="entry name" value="Signal_recog_part_SRP72_RNA-bd"/>
</dbReference>
<keyword evidence="5 11" id="KW-0963">Cytoplasm</keyword>
<dbReference type="STRING" id="307972.A0A2G8KM69"/>
<evidence type="ECO:0000256" key="4">
    <source>
        <dbReference type="ARBA" id="ARBA00018350"/>
    </source>
</evidence>